<dbReference type="AlphaFoldDB" id="A0A6J0SLY3"/>
<gene>
    <name evidence="8 9" type="primary">NEURL3</name>
</gene>
<feature type="domain" description="NHR" evidence="6">
    <location>
        <begin position="23"/>
        <end position="180"/>
    </location>
</feature>
<dbReference type="InterPro" id="IPR001841">
    <property type="entry name" value="Znf_RING"/>
</dbReference>
<dbReference type="GO" id="GO:0061630">
    <property type="term" value="F:ubiquitin protein ligase activity"/>
    <property type="evidence" value="ECO:0007669"/>
    <property type="project" value="TreeGrafter"/>
</dbReference>
<dbReference type="Proteomes" id="UP001652642">
    <property type="component" value="Chromosome 8"/>
</dbReference>
<keyword evidence="3" id="KW-0862">Zinc</keyword>
<dbReference type="CTD" id="93082"/>
<keyword evidence="1" id="KW-0479">Metal-binding</keyword>
<feature type="domain" description="RING-type" evidence="5">
    <location>
        <begin position="220"/>
        <end position="259"/>
    </location>
</feature>
<evidence type="ECO:0000259" key="6">
    <source>
        <dbReference type="PROSITE" id="PS51065"/>
    </source>
</evidence>
<dbReference type="PANTHER" id="PTHR12429:SF9">
    <property type="entry name" value="E3 UBIQUITIN-PROTEIN LIGASE NEURL3"/>
    <property type="match status" value="1"/>
</dbReference>
<evidence type="ECO:0000313" key="8">
    <source>
        <dbReference type="RefSeq" id="XP_020635858.2"/>
    </source>
</evidence>
<accession>A0A6J0SLY3</accession>
<dbReference type="InterPro" id="IPR013083">
    <property type="entry name" value="Znf_RING/FYVE/PHD"/>
</dbReference>
<dbReference type="GO" id="GO:0008270">
    <property type="term" value="F:zinc ion binding"/>
    <property type="evidence" value="ECO:0007669"/>
    <property type="project" value="UniProtKB-KW"/>
</dbReference>
<protein>
    <submittedName>
        <fullName evidence="8 9">E3 ubiquitin-protein ligase NEURL3 isoform X1</fullName>
    </submittedName>
</protein>
<reference evidence="8 9" key="1">
    <citation type="submission" date="2025-05" db="UniProtKB">
        <authorList>
            <consortium name="RefSeq"/>
        </authorList>
    </citation>
    <scope>IDENTIFICATION</scope>
</reference>
<evidence type="ECO:0000256" key="4">
    <source>
        <dbReference type="PROSITE-ProRule" id="PRU00175"/>
    </source>
</evidence>
<dbReference type="RefSeq" id="XP_072835009.1">
    <property type="nucleotide sequence ID" value="XM_072978908.1"/>
</dbReference>
<name>A0A6J0SLY3_9SAUR</name>
<dbReference type="Pfam" id="PF07177">
    <property type="entry name" value="Neuralized"/>
    <property type="match status" value="1"/>
</dbReference>
<evidence type="ECO:0000313" key="7">
    <source>
        <dbReference type="Proteomes" id="UP001652642"/>
    </source>
</evidence>
<evidence type="ECO:0000313" key="9">
    <source>
        <dbReference type="RefSeq" id="XP_072835009.1"/>
    </source>
</evidence>
<dbReference type="GeneID" id="110072128"/>
<keyword evidence="7" id="KW-1185">Reference proteome</keyword>
<dbReference type="SUPFAM" id="SSF57850">
    <property type="entry name" value="RING/U-box"/>
    <property type="match status" value="1"/>
</dbReference>
<proteinExistence type="predicted"/>
<dbReference type="GO" id="GO:0070086">
    <property type="term" value="P:ubiquitin-dependent endocytosis"/>
    <property type="evidence" value="ECO:0007669"/>
    <property type="project" value="TreeGrafter"/>
</dbReference>
<dbReference type="InterPro" id="IPR043136">
    <property type="entry name" value="B30.2/SPRY_sf"/>
</dbReference>
<dbReference type="KEGG" id="pvt:110072128"/>
<dbReference type="Gene3D" id="2.60.120.920">
    <property type="match status" value="1"/>
</dbReference>
<dbReference type="SMART" id="SM00184">
    <property type="entry name" value="RING"/>
    <property type="match status" value="1"/>
</dbReference>
<organism evidence="7 8">
    <name type="scientific">Pogona vitticeps</name>
    <name type="common">central bearded dragon</name>
    <dbReference type="NCBI Taxonomy" id="103695"/>
    <lineage>
        <taxon>Eukaryota</taxon>
        <taxon>Metazoa</taxon>
        <taxon>Chordata</taxon>
        <taxon>Craniata</taxon>
        <taxon>Vertebrata</taxon>
        <taxon>Euteleostomi</taxon>
        <taxon>Lepidosauria</taxon>
        <taxon>Squamata</taxon>
        <taxon>Bifurcata</taxon>
        <taxon>Unidentata</taxon>
        <taxon>Episquamata</taxon>
        <taxon>Toxicofera</taxon>
        <taxon>Iguania</taxon>
        <taxon>Acrodonta</taxon>
        <taxon>Agamidae</taxon>
        <taxon>Amphibolurinae</taxon>
        <taxon>Pogona</taxon>
    </lineage>
</organism>
<evidence type="ECO:0000256" key="3">
    <source>
        <dbReference type="ARBA" id="ARBA00022833"/>
    </source>
</evidence>
<sequence>MSHYKSFPFPTGPDASSQSSSLPLFFHPYTKGSQIVMDESHCIAHRAATFHDGIVFSSRPIGLYEKVTLKILKEETKWHGGLRVGFTWQDPSLLEPSELPPFACPNLVQQGKTRACVLPEEYGAEGTVVSFWVDSQGCVFCSVDEEAGPSVLLAGVSVSSPLWALVDVYGRAKAVQLLDPSSLSTNADVCSLLLSTPDEQTESTCQSFHRLPDRHPGDECAVCFGYKANTMMLPCSHANFCSCCSLKIFKTSGRCPLCRQKVKKILPISVSAKGESPEG</sequence>
<keyword evidence="2 4" id="KW-0863">Zinc-finger</keyword>
<dbReference type="RefSeq" id="XP_020635858.2">
    <property type="nucleotide sequence ID" value="XM_020780199.2"/>
</dbReference>
<dbReference type="OrthoDB" id="6078042at2759"/>
<dbReference type="PANTHER" id="PTHR12429">
    <property type="entry name" value="NEURALIZED"/>
    <property type="match status" value="1"/>
</dbReference>
<dbReference type="GO" id="GO:0005769">
    <property type="term" value="C:early endosome"/>
    <property type="evidence" value="ECO:0007669"/>
    <property type="project" value="TreeGrafter"/>
</dbReference>
<dbReference type="InterPro" id="IPR037962">
    <property type="entry name" value="Neuralized"/>
</dbReference>
<dbReference type="Pfam" id="PF13920">
    <property type="entry name" value="zf-C3HC4_3"/>
    <property type="match status" value="1"/>
</dbReference>
<dbReference type="InterPro" id="IPR006573">
    <property type="entry name" value="NHR_dom"/>
</dbReference>
<dbReference type="Gene3D" id="3.30.40.10">
    <property type="entry name" value="Zinc/RING finger domain, C3HC4 (zinc finger)"/>
    <property type="match status" value="1"/>
</dbReference>
<dbReference type="SMART" id="SM00588">
    <property type="entry name" value="NEUZ"/>
    <property type="match status" value="1"/>
</dbReference>
<dbReference type="PROSITE" id="PS51065">
    <property type="entry name" value="NHR"/>
    <property type="match status" value="1"/>
</dbReference>
<dbReference type="PROSITE" id="PS50089">
    <property type="entry name" value="ZF_RING_2"/>
    <property type="match status" value="1"/>
</dbReference>
<evidence type="ECO:0000259" key="5">
    <source>
        <dbReference type="PROSITE" id="PS50089"/>
    </source>
</evidence>
<evidence type="ECO:0000256" key="1">
    <source>
        <dbReference type="ARBA" id="ARBA00022723"/>
    </source>
</evidence>
<dbReference type="InParanoid" id="A0A6J0SLY3"/>
<evidence type="ECO:0000256" key="2">
    <source>
        <dbReference type="ARBA" id="ARBA00022771"/>
    </source>
</evidence>